<keyword evidence="4" id="KW-0804">Transcription</keyword>
<dbReference type="InterPro" id="IPR000847">
    <property type="entry name" value="LysR_HTH_N"/>
</dbReference>
<feature type="domain" description="HTH lysR-type" evidence="5">
    <location>
        <begin position="13"/>
        <end position="66"/>
    </location>
</feature>
<evidence type="ECO:0000313" key="6">
    <source>
        <dbReference type="EMBL" id="WOT05809.1"/>
    </source>
</evidence>
<reference evidence="6 7" key="1">
    <citation type="submission" date="2023-10" db="EMBL/GenBank/DDBJ databases">
        <title>Complete genome sequence of Shewanella sp. DAU334.</title>
        <authorList>
            <person name="Lee Y.-S."/>
            <person name="Jeong H.-R."/>
            <person name="Hwang E.-J."/>
            <person name="Choi Y.-L."/>
            <person name="Kim G.-D."/>
        </authorList>
    </citation>
    <scope>NUCLEOTIDE SEQUENCE [LARGE SCALE GENOMIC DNA]</scope>
    <source>
        <strain evidence="6 7">DAU334</strain>
    </source>
</reference>
<dbReference type="EMBL" id="CP136522">
    <property type="protein sequence ID" value="WOT05809.1"/>
    <property type="molecule type" value="Genomic_DNA"/>
</dbReference>
<evidence type="ECO:0000256" key="3">
    <source>
        <dbReference type="ARBA" id="ARBA00023125"/>
    </source>
</evidence>
<dbReference type="Gene3D" id="1.10.10.10">
    <property type="entry name" value="Winged helix-like DNA-binding domain superfamily/Winged helix DNA-binding domain"/>
    <property type="match status" value="1"/>
</dbReference>
<dbReference type="SUPFAM" id="SSF46785">
    <property type="entry name" value="Winged helix' DNA-binding domain"/>
    <property type="match status" value="1"/>
</dbReference>
<keyword evidence="3" id="KW-0238">DNA-binding</keyword>
<dbReference type="InterPro" id="IPR036388">
    <property type="entry name" value="WH-like_DNA-bd_sf"/>
</dbReference>
<evidence type="ECO:0000256" key="4">
    <source>
        <dbReference type="ARBA" id="ARBA00023163"/>
    </source>
</evidence>
<organism evidence="6 7">
    <name type="scientific">Shewanella youngdeokensis</name>
    <dbReference type="NCBI Taxonomy" id="2999068"/>
    <lineage>
        <taxon>Bacteria</taxon>
        <taxon>Pseudomonadati</taxon>
        <taxon>Pseudomonadota</taxon>
        <taxon>Gammaproteobacteria</taxon>
        <taxon>Alteromonadales</taxon>
        <taxon>Shewanellaceae</taxon>
        <taxon>Shewanella</taxon>
    </lineage>
</organism>
<evidence type="ECO:0000313" key="7">
    <source>
        <dbReference type="Proteomes" id="UP001529491"/>
    </source>
</evidence>
<dbReference type="PANTHER" id="PTHR30118:SF7">
    <property type="entry name" value="TRANSCRIPTIONAL REGULATOR LYSR FAMILY"/>
    <property type="match status" value="1"/>
</dbReference>
<gene>
    <name evidence="6" type="ORF">RGE70_02985</name>
</gene>
<name>A0ABZ0JZS4_9GAMM</name>
<accession>A0ABZ0JZS4</accession>
<protein>
    <submittedName>
        <fullName evidence="6">LysR family transcriptional regulator</fullName>
    </submittedName>
</protein>
<proteinExistence type="inferred from homology"/>
<evidence type="ECO:0000259" key="5">
    <source>
        <dbReference type="PROSITE" id="PS50931"/>
    </source>
</evidence>
<sequence>MPAKDILKLSVLHMNILKKIVESGSAGVAAEELALSTSAVSYRLATMREMFNDELFIRTNDGLKPTDYCRRLALSVNNILNQIEEELFHAGSFNPQQINRRLVVHGDITTIGWFPRLFSELATLCPRLDLSFHSWNHHSQEDIIGGKVDFGIHMLPNSTAGINEVELTSCQRIFIAHSNHPLAKIGRVSLEDLSNYQVLMSDLSGWNSYGRSTMERVLAEHGFTLNIKGRFGDCSALFDTIRTGNYLTYTSTLALPRDLTNLTIIPAPAALIKNKSSYRLKLSSQRYGSQEYAWLAETLARSFKEFAQSQNTRTELMHIESITR</sequence>
<dbReference type="Proteomes" id="UP001529491">
    <property type="component" value="Chromosome"/>
</dbReference>
<dbReference type="PROSITE" id="PS50931">
    <property type="entry name" value="HTH_LYSR"/>
    <property type="match status" value="1"/>
</dbReference>
<keyword evidence="7" id="KW-1185">Reference proteome</keyword>
<evidence type="ECO:0000256" key="2">
    <source>
        <dbReference type="ARBA" id="ARBA00023015"/>
    </source>
</evidence>
<dbReference type="PANTHER" id="PTHR30118">
    <property type="entry name" value="HTH-TYPE TRANSCRIPTIONAL REGULATOR LEUO-RELATED"/>
    <property type="match status" value="1"/>
</dbReference>
<dbReference type="RefSeq" id="WP_310470073.1">
    <property type="nucleotide sequence ID" value="NZ_CP136522.1"/>
</dbReference>
<dbReference type="CDD" id="cd05466">
    <property type="entry name" value="PBP2_LTTR_substrate"/>
    <property type="match status" value="1"/>
</dbReference>
<dbReference type="InterPro" id="IPR036390">
    <property type="entry name" value="WH_DNA-bd_sf"/>
</dbReference>
<dbReference type="SUPFAM" id="SSF53850">
    <property type="entry name" value="Periplasmic binding protein-like II"/>
    <property type="match status" value="1"/>
</dbReference>
<dbReference type="InterPro" id="IPR050389">
    <property type="entry name" value="LysR-type_TF"/>
</dbReference>
<dbReference type="Pfam" id="PF00126">
    <property type="entry name" value="HTH_1"/>
    <property type="match status" value="1"/>
</dbReference>
<dbReference type="Pfam" id="PF03466">
    <property type="entry name" value="LysR_substrate"/>
    <property type="match status" value="1"/>
</dbReference>
<evidence type="ECO:0000256" key="1">
    <source>
        <dbReference type="ARBA" id="ARBA00009437"/>
    </source>
</evidence>
<dbReference type="Gene3D" id="3.40.190.290">
    <property type="match status" value="1"/>
</dbReference>
<dbReference type="InterPro" id="IPR005119">
    <property type="entry name" value="LysR_subst-bd"/>
</dbReference>
<comment type="similarity">
    <text evidence="1">Belongs to the LysR transcriptional regulatory family.</text>
</comment>
<keyword evidence="2" id="KW-0805">Transcription regulation</keyword>